<dbReference type="EMBL" id="JAENIB010000007">
    <property type="protein sequence ID" value="MBK1932098.1"/>
    <property type="molecule type" value="Genomic_DNA"/>
</dbReference>
<dbReference type="Proteomes" id="UP001220209">
    <property type="component" value="Plasmid unnamed1"/>
</dbReference>
<keyword evidence="1" id="KW-0472">Membrane</keyword>
<dbReference type="OrthoDB" id="9036150at2"/>
<sequence length="436" mass="47307">MQDSTYMPEYLGTASEAGLPPVVRSEIVTVDKRKWLIGMRWRSYEISPERMELGEEAAAMRADWVARRVGDEAIQVGFSPALSPGWPSKIYSLAALLADSHKVPWAGAFDLGDGLWWYIAVRDNYGLMPDGDVVGTFEDIQQARQDHASLEDFNHVNGTLEQLEELIDRATAKRTPIESLTAPRYSMRMVLSGVAVVVALAGLYFAYQYYENIQEQRRLKSARDAAAESARLAAQASVPDAGKILRSTPDSQIWIDACRRAVYSEPAWQMGWQLTSYRCSDSQFMVSWRRGSGATIANVPHGAVVADDGNTASRSSPLPLPVGLQGTDNAVALRAARNALVLWSQVHQIAVAVSAMPAPQPKQRDPATIAATALGDAPPPPIPAIQFSFAVPTAPFALSFDSVPGVRINEMQLDDATGSAGGDSSSWKIAGVVYGR</sequence>
<geneLocation type="plasmid" evidence="4 5">
    <name>unnamed1</name>
</geneLocation>
<evidence type="ECO:0000313" key="5">
    <source>
        <dbReference type="Proteomes" id="UP001220209"/>
    </source>
</evidence>
<dbReference type="EMBL" id="CP090643">
    <property type="protein sequence ID" value="WFN23397.1"/>
    <property type="molecule type" value="Genomic_DNA"/>
</dbReference>
<dbReference type="RefSeq" id="WP_046543852.1">
    <property type="nucleotide sequence ID" value="NZ_AP018360.1"/>
</dbReference>
<name>A0A286T6M2_9BURK</name>
<reference evidence="2" key="2">
    <citation type="journal article" date="2017" name="Genome Announc.">
        <title>High-Quality Draft Genome Sequence of Burkholderia contaminans CH-1, a Gram-Negative Bacterium That Metabolizes 2-Azahypoxanthine, a Plant Growth-Regulating Compound.</title>
        <authorList>
            <person name="Choi J.-H."/>
            <person name="Sugiura H."/>
            <person name="Moriuchi R."/>
            <person name="Kawagishi H."/>
            <person name="Dohra H."/>
        </authorList>
    </citation>
    <scope>NUCLEOTIDE SEQUENCE</scope>
    <source>
        <strain evidence="2">CH-1</strain>
        <plasmid evidence="2">pBC453</plasmid>
    </source>
</reference>
<organism evidence="2">
    <name type="scientific">Burkholderia contaminans</name>
    <dbReference type="NCBI Taxonomy" id="488447"/>
    <lineage>
        <taxon>Bacteria</taxon>
        <taxon>Pseudomonadati</taxon>
        <taxon>Pseudomonadota</taxon>
        <taxon>Betaproteobacteria</taxon>
        <taxon>Burkholderiales</taxon>
        <taxon>Burkholderiaceae</taxon>
        <taxon>Burkholderia</taxon>
        <taxon>Burkholderia cepacia complex</taxon>
    </lineage>
</organism>
<keyword evidence="2" id="KW-0614">Plasmid</keyword>
<keyword evidence="1" id="KW-0812">Transmembrane</keyword>
<dbReference type="InterPro" id="IPR009663">
    <property type="entry name" value="PAP_PilO"/>
</dbReference>
<reference evidence="4 5" key="4">
    <citation type="submission" date="2021-12" db="EMBL/GenBank/DDBJ databases">
        <title>Genomic and phenotypic characterization of three Burkholderia contaminans isolates recovered from different sources.</title>
        <authorList>
            <person name="Lopez De Volder A."/>
            <person name="Fan Y."/>
            <person name="Nunvar J."/>
            <person name="Herrera T."/>
            <person name="Timp W."/>
            <person name="Degrossi J."/>
        </authorList>
    </citation>
    <scope>NUCLEOTIDE SEQUENCE [LARGE SCALE GENOMIC DNA]</scope>
    <source>
        <strain evidence="4 5">LMG 23361</strain>
        <plasmid evidence="4 5">unnamed1</plasmid>
    </source>
</reference>
<evidence type="ECO:0000313" key="3">
    <source>
        <dbReference type="EMBL" id="MBK1932098.1"/>
    </source>
</evidence>
<geneLocation type="plasmid" evidence="2">
    <name>pBC453</name>
</geneLocation>
<dbReference type="AlphaFoldDB" id="A0A286T6M2"/>
<evidence type="ECO:0000313" key="2">
    <source>
        <dbReference type="EMBL" id="BBA45573.1"/>
    </source>
</evidence>
<evidence type="ECO:0000256" key="1">
    <source>
        <dbReference type="SAM" id="Phobius"/>
    </source>
</evidence>
<reference evidence="2" key="1">
    <citation type="journal article" date="2016" name="Biosci. Biotechnol. Biochem.">
        <title>Bioconversion of AHX to AOH by resting cells of Burkholderia contaminans CH-1.</title>
        <authorList>
            <person name="Choi J.H."/>
            <person name="Kikuchi A."/>
            <person name="Pumkaeo P."/>
            <person name="Hirai H."/>
            <person name="Tokuyama S."/>
            <person name="Kawagishi H."/>
        </authorList>
    </citation>
    <scope>NUCLEOTIDE SEQUENCE</scope>
    <source>
        <strain evidence="2">CH-1</strain>
        <plasmid evidence="2">pBC453</plasmid>
    </source>
</reference>
<dbReference type="Pfam" id="PF06864">
    <property type="entry name" value="PAP_PilO"/>
    <property type="match status" value="1"/>
</dbReference>
<keyword evidence="1" id="KW-1133">Transmembrane helix</keyword>
<dbReference type="EMBL" id="AP018360">
    <property type="protein sequence ID" value="BBA45573.1"/>
    <property type="molecule type" value="Genomic_DNA"/>
</dbReference>
<protein>
    <submittedName>
        <fullName evidence="3">Type 4b pilus protein PilO2</fullName>
    </submittedName>
</protein>
<feature type="transmembrane region" description="Helical" evidence="1">
    <location>
        <begin position="189"/>
        <end position="210"/>
    </location>
</feature>
<reference evidence="3" key="3">
    <citation type="submission" date="2021-01" db="EMBL/GenBank/DDBJ databases">
        <title>Outbreak of Burkholderia contaminns endophthalmitis traced to a clinical ventilation system.</title>
        <authorList>
            <person name="Lipuma J."/>
            <person name="Spilker T."/>
            <person name="Kratholm J."/>
        </authorList>
    </citation>
    <scope>NUCLEOTIDE SEQUENCE</scope>
    <source>
        <strain evidence="3">HI4954</strain>
    </source>
</reference>
<proteinExistence type="predicted"/>
<accession>A0A286T6M2</accession>
<dbReference type="Proteomes" id="UP000611459">
    <property type="component" value="Unassembled WGS sequence"/>
</dbReference>
<evidence type="ECO:0000313" key="4">
    <source>
        <dbReference type="EMBL" id="WFN23397.1"/>
    </source>
</evidence>
<gene>
    <name evidence="3" type="primary">pilO2</name>
    <name evidence="2" type="ORF">BCCH1_80840</name>
    <name evidence="3" type="ORF">JIN94_19605</name>
    <name evidence="4" type="ORF">LXE91_40415</name>
</gene>